<feature type="transmembrane region" description="Helical" evidence="6">
    <location>
        <begin position="128"/>
        <end position="146"/>
    </location>
</feature>
<evidence type="ECO:0000256" key="5">
    <source>
        <dbReference type="ARBA" id="ARBA00023136"/>
    </source>
</evidence>
<keyword evidence="5 6" id="KW-0472">Membrane</keyword>
<dbReference type="GO" id="GO:0016020">
    <property type="term" value="C:membrane"/>
    <property type="evidence" value="ECO:0007669"/>
    <property type="project" value="UniProtKB-SubCell"/>
</dbReference>
<keyword evidence="4 6" id="KW-1133">Transmembrane helix</keyword>
<name>A0ABD1G7K3_SALDI</name>
<reference evidence="7 8" key="1">
    <citation type="submission" date="2024-06" db="EMBL/GenBank/DDBJ databases">
        <title>A chromosome level genome sequence of Diviner's sage (Salvia divinorum).</title>
        <authorList>
            <person name="Ford S.A."/>
            <person name="Ro D.-K."/>
            <person name="Ness R.W."/>
            <person name="Phillips M.A."/>
        </authorList>
    </citation>
    <scope>NUCLEOTIDE SEQUENCE [LARGE SCALE GENOMIC DNA]</scope>
    <source>
        <strain evidence="7">SAF-2024a</strain>
        <tissue evidence="7">Leaf</tissue>
    </source>
</reference>
<feature type="transmembrane region" description="Helical" evidence="6">
    <location>
        <begin position="259"/>
        <end position="284"/>
    </location>
</feature>
<protein>
    <submittedName>
        <fullName evidence="7">Transmembrane protein 120</fullName>
    </submittedName>
</protein>
<dbReference type="PANTHER" id="PTHR21433:SF0">
    <property type="entry name" value="TRANSMEMBRANE PROTEIN 120 HOMOLOG"/>
    <property type="match status" value="1"/>
</dbReference>
<comment type="similarity">
    <text evidence="2">Belongs to the TMEM120 family.</text>
</comment>
<dbReference type="Proteomes" id="UP001567538">
    <property type="component" value="Unassembled WGS sequence"/>
</dbReference>
<evidence type="ECO:0000256" key="4">
    <source>
        <dbReference type="ARBA" id="ARBA00022989"/>
    </source>
</evidence>
<sequence length="359" mass="40508">MDNSPVESPAAGISALTEQAKELQETASSLISRTSREEDALRQRVAALDARISSLRSSLRGSKDFDKLEEELTRVRYILSEGDAAAFLPSKSHGMFLRMFLGPINVRANRKDVQLKVKEEYNNFRDRTAFLFLCLPSLLLILRSWIWGGCLPALPVQLYQAWLLYLYTGLALRENILRVNGSDIRPWWIKHHYFATAMALISLTWEIDQGPDCAKKQKGVQLFLKWAIMQGVAMILQNRYQRQRLYTRIALGKARRMDVVWGETAGVEGQLLLLCPILFVLQGFEAYVGVLLLNTALNGSNLDWQVITCGVLLIVMAVGNFANTVQTLITKSKVKAKIKRGKSRQELHQLNHGSDDKSS</sequence>
<dbReference type="Pfam" id="PF07851">
    <property type="entry name" value="TMEM120A-B"/>
    <property type="match status" value="1"/>
</dbReference>
<comment type="caution">
    <text evidence="7">The sequence shown here is derived from an EMBL/GenBank/DDBJ whole genome shotgun (WGS) entry which is preliminary data.</text>
</comment>
<evidence type="ECO:0000256" key="6">
    <source>
        <dbReference type="SAM" id="Phobius"/>
    </source>
</evidence>
<feature type="transmembrane region" description="Helical" evidence="6">
    <location>
        <begin position="304"/>
        <end position="329"/>
    </location>
</feature>
<evidence type="ECO:0000256" key="1">
    <source>
        <dbReference type="ARBA" id="ARBA00004141"/>
    </source>
</evidence>
<dbReference type="EMBL" id="JBEAFC010000009">
    <property type="protein sequence ID" value="KAL1539822.1"/>
    <property type="molecule type" value="Genomic_DNA"/>
</dbReference>
<evidence type="ECO:0000313" key="8">
    <source>
        <dbReference type="Proteomes" id="UP001567538"/>
    </source>
</evidence>
<proteinExistence type="inferred from homology"/>
<accession>A0ABD1G7K3</accession>
<dbReference type="InterPro" id="IPR012926">
    <property type="entry name" value="TMEM120A/B"/>
</dbReference>
<comment type="subcellular location">
    <subcellularLocation>
        <location evidence="1">Membrane</location>
        <topology evidence="1">Multi-pass membrane protein</topology>
    </subcellularLocation>
</comment>
<evidence type="ECO:0000313" key="7">
    <source>
        <dbReference type="EMBL" id="KAL1539822.1"/>
    </source>
</evidence>
<feature type="transmembrane region" description="Helical" evidence="6">
    <location>
        <begin position="158"/>
        <end position="176"/>
    </location>
</feature>
<evidence type="ECO:0000256" key="3">
    <source>
        <dbReference type="ARBA" id="ARBA00022692"/>
    </source>
</evidence>
<dbReference type="PANTHER" id="PTHR21433">
    <property type="entry name" value="TRANSMEMBRANE PROTEIN INDUCED BY TUMOR NECROSIS FACTOR ALPHA"/>
    <property type="match status" value="1"/>
</dbReference>
<gene>
    <name evidence="7" type="ORF">AAHA92_24258</name>
</gene>
<keyword evidence="8" id="KW-1185">Reference proteome</keyword>
<evidence type="ECO:0000256" key="2">
    <source>
        <dbReference type="ARBA" id="ARBA00009700"/>
    </source>
</evidence>
<keyword evidence="3 6" id="KW-0812">Transmembrane</keyword>
<dbReference type="AlphaFoldDB" id="A0ABD1G7K3"/>
<organism evidence="7 8">
    <name type="scientific">Salvia divinorum</name>
    <name type="common">Maria pastora</name>
    <name type="synonym">Diviner's sage</name>
    <dbReference type="NCBI Taxonomy" id="28513"/>
    <lineage>
        <taxon>Eukaryota</taxon>
        <taxon>Viridiplantae</taxon>
        <taxon>Streptophyta</taxon>
        <taxon>Embryophyta</taxon>
        <taxon>Tracheophyta</taxon>
        <taxon>Spermatophyta</taxon>
        <taxon>Magnoliopsida</taxon>
        <taxon>eudicotyledons</taxon>
        <taxon>Gunneridae</taxon>
        <taxon>Pentapetalae</taxon>
        <taxon>asterids</taxon>
        <taxon>lamiids</taxon>
        <taxon>Lamiales</taxon>
        <taxon>Lamiaceae</taxon>
        <taxon>Nepetoideae</taxon>
        <taxon>Mentheae</taxon>
        <taxon>Salviinae</taxon>
        <taxon>Salvia</taxon>
        <taxon>Salvia subgen. Calosphace</taxon>
    </lineage>
</organism>